<evidence type="ECO:0000256" key="1">
    <source>
        <dbReference type="ARBA" id="ARBA00022573"/>
    </source>
</evidence>
<reference evidence="6 7" key="1">
    <citation type="submission" date="2019-05" db="EMBL/GenBank/DDBJ databases">
        <title>Complete genome sequencing of Anaerostipes rhamnosivorans.</title>
        <authorList>
            <person name="Bui T.P.N."/>
            <person name="de Vos W.M."/>
        </authorList>
    </citation>
    <scope>NUCLEOTIDE SEQUENCE [LARGE SCALE GENOMIC DNA]</scope>
    <source>
        <strain evidence="6 7">1y2</strain>
    </source>
</reference>
<dbReference type="InterPro" id="IPR036074">
    <property type="entry name" value="CbiD_sf"/>
</dbReference>
<dbReference type="AlphaFoldDB" id="A0A4P8IHL3"/>
<name>A0A4P8IHL3_9FIRM</name>
<evidence type="ECO:0000256" key="3">
    <source>
        <dbReference type="ARBA" id="ARBA00022679"/>
    </source>
</evidence>
<dbReference type="Pfam" id="PF01888">
    <property type="entry name" value="CbiD"/>
    <property type="match status" value="1"/>
</dbReference>
<comment type="similarity">
    <text evidence="5">Belongs to the CbiD family.</text>
</comment>
<keyword evidence="3 5" id="KW-0808">Transferase</keyword>
<dbReference type="EC" id="2.1.1.195" evidence="5"/>
<dbReference type="GO" id="GO:0032259">
    <property type="term" value="P:methylation"/>
    <property type="evidence" value="ECO:0007669"/>
    <property type="project" value="UniProtKB-KW"/>
</dbReference>
<protein>
    <recommendedName>
        <fullName evidence="5">Cobalt-precorrin-5B C(1)-methyltransferase</fullName>
        <ecNumber evidence="5">2.1.1.195</ecNumber>
    </recommendedName>
    <alternativeName>
        <fullName evidence="5">Cobalt-precorrin-6A synthase</fullName>
    </alternativeName>
</protein>
<dbReference type="GO" id="GO:0043780">
    <property type="term" value="F:cobalt-precorrin-5B C1-methyltransferase activity"/>
    <property type="evidence" value="ECO:0007669"/>
    <property type="project" value="RHEA"/>
</dbReference>
<evidence type="ECO:0000313" key="7">
    <source>
        <dbReference type="Proteomes" id="UP000298653"/>
    </source>
</evidence>
<keyword evidence="1 5" id="KW-0169">Cobalamin biosynthesis</keyword>
<dbReference type="RefSeq" id="WP_137328754.1">
    <property type="nucleotide sequence ID" value="NZ_CP040058.1"/>
</dbReference>
<accession>A0A4P8IHL3</accession>
<dbReference type="KEGG" id="arf:AR1Y2_1910"/>
<comment type="catalytic activity">
    <reaction evidence="5">
        <text>Co-precorrin-5B + S-adenosyl-L-methionine = Co-precorrin-6A + S-adenosyl-L-homocysteine</text>
        <dbReference type="Rhea" id="RHEA:26285"/>
        <dbReference type="ChEBI" id="CHEBI:57856"/>
        <dbReference type="ChEBI" id="CHEBI:59789"/>
        <dbReference type="ChEBI" id="CHEBI:60063"/>
        <dbReference type="ChEBI" id="CHEBI:60064"/>
        <dbReference type="EC" id="2.1.1.195"/>
    </reaction>
</comment>
<evidence type="ECO:0000256" key="4">
    <source>
        <dbReference type="ARBA" id="ARBA00022691"/>
    </source>
</evidence>
<dbReference type="SUPFAM" id="SSF111342">
    <property type="entry name" value="CbiD-like"/>
    <property type="match status" value="1"/>
</dbReference>
<keyword evidence="4 5" id="KW-0949">S-adenosyl-L-methionine</keyword>
<gene>
    <name evidence="5" type="primary">cbiD</name>
    <name evidence="6" type="ORF">AR1Y2_1910</name>
</gene>
<dbReference type="HAMAP" id="MF_00787">
    <property type="entry name" value="CbiD"/>
    <property type="match status" value="1"/>
</dbReference>
<keyword evidence="7" id="KW-1185">Reference proteome</keyword>
<evidence type="ECO:0000313" key="6">
    <source>
        <dbReference type="EMBL" id="QCP35364.1"/>
    </source>
</evidence>
<dbReference type="GO" id="GO:0019251">
    <property type="term" value="P:anaerobic cobalamin biosynthetic process"/>
    <property type="evidence" value="ECO:0007669"/>
    <property type="project" value="UniProtKB-UniRule"/>
</dbReference>
<dbReference type="PANTHER" id="PTHR35863:SF1">
    <property type="entry name" value="COBALT-PRECORRIN-5B C(1)-METHYLTRANSFERASE"/>
    <property type="match status" value="1"/>
</dbReference>
<dbReference type="EMBL" id="CP040058">
    <property type="protein sequence ID" value="QCP35364.1"/>
    <property type="molecule type" value="Genomic_DNA"/>
</dbReference>
<dbReference type="PANTHER" id="PTHR35863">
    <property type="entry name" value="COBALT-PRECORRIN-5B C(1)-METHYLTRANSFERASE"/>
    <property type="match status" value="1"/>
</dbReference>
<comment type="pathway">
    <text evidence="5">Cofactor biosynthesis; adenosylcobalamin biosynthesis; cob(II)yrinate a,c-diamide from sirohydrochlorin (anaerobic route): step 6/10.</text>
</comment>
<organism evidence="6 7">
    <name type="scientific">Anaerostipes rhamnosivorans</name>
    <dbReference type="NCBI Taxonomy" id="1229621"/>
    <lineage>
        <taxon>Bacteria</taxon>
        <taxon>Bacillati</taxon>
        <taxon>Bacillota</taxon>
        <taxon>Clostridia</taxon>
        <taxon>Lachnospirales</taxon>
        <taxon>Lachnospiraceae</taxon>
        <taxon>Anaerostipes</taxon>
    </lineage>
</organism>
<proteinExistence type="inferred from homology"/>
<dbReference type="Proteomes" id="UP000298653">
    <property type="component" value="Chromosome"/>
</dbReference>
<dbReference type="OrthoDB" id="6439987at2"/>
<dbReference type="PIRSF" id="PIRSF026782">
    <property type="entry name" value="CbiD"/>
    <property type="match status" value="1"/>
</dbReference>
<dbReference type="NCBIfam" id="TIGR00312">
    <property type="entry name" value="cbiD"/>
    <property type="match status" value="1"/>
</dbReference>
<dbReference type="UniPathway" id="UPA00148">
    <property type="reaction ID" value="UER00227"/>
</dbReference>
<comment type="function">
    <text evidence="5">Catalyzes the methylation of C-1 in cobalt-precorrin-5B to form cobalt-precorrin-6A.</text>
</comment>
<dbReference type="Gene3D" id="3.30.2110.10">
    <property type="entry name" value="CbiD-like"/>
    <property type="match status" value="1"/>
</dbReference>
<keyword evidence="2 5" id="KW-0489">Methyltransferase</keyword>
<sequence length="382" mass="41339">MGRGLKDRVIIKQNKELKCGYTTGSCAAAAAKGAARCLLLGGKVQNVSLLTPAGIRLSLPLKDLKISEESVSCCVKKDAGDDPDVTDGIHIYADVTKIPSPEILIEGGKGIGRVTKKGLSQAPGESAINRVPRAMITEAVREVLDCSDFEGGLKVTVWTPEGEETAKKTFNPRLGIEGGISILGTTGIVEPMSEEALVKSIEVEMRIRLCEGNGYLLVTPGNYGADYVKEQYKIEKDQILKCSNYVGETIDMAVNLRAKGILFVSHIGKFIKVSGGIMNTHSREADCRSELLAAAAVRSGVGLQTVKQILEAKTTEEALDYLHSEGLLKPAMDDVIRRIGENLSRRAYGRIKTGAVVFSNVYGFLGQTEHTDTLWKRLKEKK</sequence>
<evidence type="ECO:0000256" key="2">
    <source>
        <dbReference type="ARBA" id="ARBA00022603"/>
    </source>
</evidence>
<dbReference type="InterPro" id="IPR002748">
    <property type="entry name" value="CbiD"/>
</dbReference>
<evidence type="ECO:0000256" key="5">
    <source>
        <dbReference type="HAMAP-Rule" id="MF_00787"/>
    </source>
</evidence>